<dbReference type="PRINTS" id="PR00130">
    <property type="entry name" value="DNASEI"/>
</dbReference>
<keyword evidence="6" id="KW-0269">Exonuclease</keyword>
<proteinExistence type="inferred from homology"/>
<organism evidence="6 7">
    <name type="scientific">Roseimaritima multifibrata</name>
    <dbReference type="NCBI Taxonomy" id="1930274"/>
    <lineage>
        <taxon>Bacteria</taxon>
        <taxon>Pseudomonadati</taxon>
        <taxon>Planctomycetota</taxon>
        <taxon>Planctomycetia</taxon>
        <taxon>Pirellulales</taxon>
        <taxon>Pirellulaceae</taxon>
        <taxon>Roseimaritima</taxon>
    </lineage>
</organism>
<evidence type="ECO:0000256" key="4">
    <source>
        <dbReference type="SAM" id="MobiDB-lite"/>
    </source>
</evidence>
<dbReference type="GO" id="GO:0004527">
    <property type="term" value="F:exonuclease activity"/>
    <property type="evidence" value="ECO:0007669"/>
    <property type="project" value="UniProtKB-KW"/>
</dbReference>
<dbReference type="Gene3D" id="3.60.10.10">
    <property type="entry name" value="Endonuclease/exonuclease/phosphatase"/>
    <property type="match status" value="1"/>
</dbReference>
<accession>A0A517MBP5</accession>
<dbReference type="GO" id="GO:0004519">
    <property type="term" value="F:endonuclease activity"/>
    <property type="evidence" value="ECO:0007669"/>
    <property type="project" value="UniProtKB-KW"/>
</dbReference>
<dbReference type="PANTHER" id="PTHR11371:SF31">
    <property type="entry name" value="EXTRACELLULAR NUCLEASE"/>
    <property type="match status" value="1"/>
</dbReference>
<evidence type="ECO:0000259" key="5">
    <source>
        <dbReference type="Pfam" id="PF03372"/>
    </source>
</evidence>
<reference evidence="6 7" key="1">
    <citation type="submission" date="2019-02" db="EMBL/GenBank/DDBJ databases">
        <title>Deep-cultivation of Planctomycetes and their phenomic and genomic characterization uncovers novel biology.</title>
        <authorList>
            <person name="Wiegand S."/>
            <person name="Jogler M."/>
            <person name="Boedeker C."/>
            <person name="Pinto D."/>
            <person name="Vollmers J."/>
            <person name="Rivas-Marin E."/>
            <person name="Kohn T."/>
            <person name="Peeters S.H."/>
            <person name="Heuer A."/>
            <person name="Rast P."/>
            <person name="Oberbeckmann S."/>
            <person name="Bunk B."/>
            <person name="Jeske O."/>
            <person name="Meyerdierks A."/>
            <person name="Storesund J.E."/>
            <person name="Kallscheuer N."/>
            <person name="Luecker S."/>
            <person name="Lage O.M."/>
            <person name="Pohl T."/>
            <person name="Merkel B.J."/>
            <person name="Hornburger P."/>
            <person name="Mueller R.-W."/>
            <person name="Bruemmer F."/>
            <person name="Labrenz M."/>
            <person name="Spormann A.M."/>
            <person name="Op den Camp H."/>
            <person name="Overmann J."/>
            <person name="Amann R."/>
            <person name="Jetten M.S.M."/>
            <person name="Mascher T."/>
            <person name="Medema M.H."/>
            <person name="Devos D.P."/>
            <person name="Kaster A.-K."/>
            <person name="Ovreas L."/>
            <person name="Rohde M."/>
            <person name="Galperin M.Y."/>
            <person name="Jogler C."/>
        </authorList>
    </citation>
    <scope>NUCLEOTIDE SEQUENCE [LARGE SCALE GENOMIC DNA]</scope>
    <source>
        <strain evidence="6 7">FF011L</strain>
    </source>
</reference>
<evidence type="ECO:0000313" key="7">
    <source>
        <dbReference type="Proteomes" id="UP000320672"/>
    </source>
</evidence>
<sequence length="400" mass="43675">MGLLSLLGFGVTKGIDLSRFDRGNEVLAEAKVAAIARERADGEGPLLTEFRHALANSPSEPTDPAQVNGLPQPSDFGHTNNQAQPNQAQPNGSANNNAALAGNGNPQQPPTSSSGNQKPFDRIRIASFNIKVFGKSKSEDTNVMGVLAHIMQLFDVVAIQEVRSPDSFPVDKLIQRINQGNTRYASSVGVAQGRSSQLEQYAYVWDTTRIREIPNATYVVNDPEDLMHRSPMVATFECIVPANAGRNGFKFTMINVHTDPDEVKGDTPANELNVLDDVYKSVREFEYMRQGEDDFFLVGDLNVDPQHLYELGQIPGLQSVTGPTPTNTKGTAIYDHILVDRMTTSEFTGSAGVLELVQHLGLTPDQAWAVSDHQPIWAEFSIYEQPAFGAIATRPQANAR</sequence>
<keyword evidence="6" id="KW-0255">Endonuclease</keyword>
<dbReference type="InterPro" id="IPR036691">
    <property type="entry name" value="Endo/exonu/phosph_ase_sf"/>
</dbReference>
<protein>
    <submittedName>
        <fullName evidence="6">Endonuclease/Exonuclease/phosphatase family protein</fullName>
    </submittedName>
</protein>
<dbReference type="GO" id="GO:0006308">
    <property type="term" value="P:DNA catabolic process"/>
    <property type="evidence" value="ECO:0007669"/>
    <property type="project" value="InterPro"/>
</dbReference>
<dbReference type="EMBL" id="CP036262">
    <property type="protein sequence ID" value="QDS92308.1"/>
    <property type="molecule type" value="Genomic_DNA"/>
</dbReference>
<dbReference type="Proteomes" id="UP000320672">
    <property type="component" value="Chromosome"/>
</dbReference>
<keyword evidence="3" id="KW-0378">Hydrolase</keyword>
<feature type="region of interest" description="Disordered" evidence="4">
    <location>
        <begin position="55"/>
        <end position="120"/>
    </location>
</feature>
<keyword evidence="2" id="KW-0540">Nuclease</keyword>
<keyword evidence="7" id="KW-1185">Reference proteome</keyword>
<dbReference type="AlphaFoldDB" id="A0A517MBP5"/>
<comment type="similarity">
    <text evidence="1">Belongs to the DNase I family.</text>
</comment>
<dbReference type="SUPFAM" id="SSF56219">
    <property type="entry name" value="DNase I-like"/>
    <property type="match status" value="1"/>
</dbReference>
<dbReference type="GO" id="GO:0004536">
    <property type="term" value="F:DNA nuclease activity"/>
    <property type="evidence" value="ECO:0007669"/>
    <property type="project" value="InterPro"/>
</dbReference>
<feature type="domain" description="Endonuclease/exonuclease/phosphatase" evidence="5">
    <location>
        <begin position="126"/>
        <end position="373"/>
    </location>
</feature>
<dbReference type="InterPro" id="IPR005135">
    <property type="entry name" value="Endo/exonuclease/phosphatase"/>
</dbReference>
<dbReference type="KEGG" id="rml:FF011L_10500"/>
<evidence type="ECO:0000256" key="3">
    <source>
        <dbReference type="ARBA" id="ARBA00022801"/>
    </source>
</evidence>
<evidence type="ECO:0000256" key="2">
    <source>
        <dbReference type="ARBA" id="ARBA00022722"/>
    </source>
</evidence>
<evidence type="ECO:0000313" key="6">
    <source>
        <dbReference type="EMBL" id="QDS92308.1"/>
    </source>
</evidence>
<name>A0A517MBP5_9BACT</name>
<dbReference type="SMART" id="SM00476">
    <property type="entry name" value="DNaseIc"/>
    <property type="match status" value="1"/>
</dbReference>
<feature type="compositionally biased region" description="Low complexity" evidence="4">
    <location>
        <begin position="80"/>
        <end position="105"/>
    </location>
</feature>
<dbReference type="PANTHER" id="PTHR11371">
    <property type="entry name" value="DEOXYRIBONUCLEASE"/>
    <property type="match status" value="1"/>
</dbReference>
<dbReference type="InterPro" id="IPR016202">
    <property type="entry name" value="DNase_I"/>
</dbReference>
<evidence type="ECO:0000256" key="1">
    <source>
        <dbReference type="ARBA" id="ARBA00007359"/>
    </source>
</evidence>
<dbReference type="Pfam" id="PF03372">
    <property type="entry name" value="Exo_endo_phos"/>
    <property type="match status" value="1"/>
</dbReference>
<gene>
    <name evidence="6" type="ORF">FF011L_10500</name>
</gene>